<sequence length="649" mass="74991">MKFTYLALALGISFTLSAQEAVLFSVDGEPVTVEEFSYVYNKNKDIGRDIDPKTPREYLDLYINFKLKVHEAEMMGMDTTRKFTREFNSYQEQLARPYMTLKEVNEEVLQEAYQHMHWDIRARHIMLDLAPDALPEDTLKVYNELMTIRQQILDGQRTFESAAKAISTDTYSARQGGDLGWFTAFNMVYPFEKMAYELEPGEISKPVRTEYGYHIIEATDRRYSRGKIEVAHILAYAAEGASEEEMAAAERKINEIYAKLEAGEDFATLARQHSDDKTTATKGGVLPAFGMREMLPEFEEISFGLAEDGDLSVPFKTKIGWHIVKRIHRYELEPFENMKDELIQKIGRDSRSNLGERVFIQQLKKEYEFTVHEEALMEVINSVGDEFNEGTWDASEFLDSKEVVYSFADREITQGELAKHLNEIQQRKRSSNDNRARVYGLSQDYAKNQLLAYEKAHLAEKYPYFRHLVNEYREGILLFDLTQEKIWNKSAADSAGLAEFYSNHTDNYVVGPRYHAVRVTASSEDIADDVLEDLEDGMSGSDILKKYNQSSELTVRVDTMKIAFDQNAELHEEAEGEEGAYGVWEKDARWTTFGVFDIIPEGPREFNEIKGIVTSDYQKYLETQWVEELREKYEVEVNEEVMKDLESEL</sequence>
<evidence type="ECO:0000313" key="4">
    <source>
        <dbReference type="EMBL" id="KAB2817876.1"/>
    </source>
</evidence>
<reference evidence="4 5" key="1">
    <citation type="submission" date="2019-10" db="EMBL/GenBank/DDBJ databases">
        <title>Genome sequence of Phaeocystidibacter marisrubri JCM30614 (type strain).</title>
        <authorList>
            <person name="Bowman J.P."/>
        </authorList>
    </citation>
    <scope>NUCLEOTIDE SEQUENCE [LARGE SCALE GENOMIC DNA]</scope>
    <source>
        <strain evidence="4 5">JCM 30614</strain>
    </source>
</reference>
<dbReference type="EMBL" id="WBVQ01000001">
    <property type="protein sequence ID" value="KAB2817876.1"/>
    <property type="molecule type" value="Genomic_DNA"/>
</dbReference>
<dbReference type="InterPro" id="IPR000297">
    <property type="entry name" value="PPIase_PpiC"/>
</dbReference>
<dbReference type="InterPro" id="IPR046357">
    <property type="entry name" value="PPIase_dom_sf"/>
</dbReference>
<feature type="domain" description="PpiC" evidence="3">
    <location>
        <begin position="117"/>
        <end position="220"/>
    </location>
</feature>
<dbReference type="RefSeq" id="WP_151692564.1">
    <property type="nucleotide sequence ID" value="NZ_BMGX01000002.1"/>
</dbReference>
<dbReference type="Pfam" id="PF00639">
    <property type="entry name" value="Rotamase"/>
    <property type="match status" value="2"/>
</dbReference>
<dbReference type="Proteomes" id="UP000484164">
    <property type="component" value="Unassembled WGS sequence"/>
</dbReference>
<accession>A0A6L3ZIN7</accession>
<evidence type="ECO:0000313" key="5">
    <source>
        <dbReference type="Proteomes" id="UP000484164"/>
    </source>
</evidence>
<dbReference type="PANTHER" id="PTHR47245:SF2">
    <property type="entry name" value="PEPTIDYL-PROLYL CIS-TRANS ISOMERASE HP_0175-RELATED"/>
    <property type="match status" value="1"/>
</dbReference>
<dbReference type="PROSITE" id="PS01096">
    <property type="entry name" value="PPIC_PPIASE_1"/>
    <property type="match status" value="1"/>
</dbReference>
<dbReference type="AlphaFoldDB" id="A0A6L3ZIN7"/>
<keyword evidence="1" id="KW-0697">Rotamase</keyword>
<dbReference type="Gene3D" id="3.10.50.40">
    <property type="match status" value="2"/>
</dbReference>
<proteinExistence type="predicted"/>
<dbReference type="SUPFAM" id="SSF54534">
    <property type="entry name" value="FKBP-like"/>
    <property type="match status" value="2"/>
</dbReference>
<keyword evidence="5" id="KW-1185">Reference proteome</keyword>
<name>A0A6L3ZIN7_9FLAO</name>
<dbReference type="InterPro" id="IPR023058">
    <property type="entry name" value="PPIase_PpiC_CS"/>
</dbReference>
<dbReference type="PROSITE" id="PS50198">
    <property type="entry name" value="PPIC_PPIASE_2"/>
    <property type="match status" value="2"/>
</dbReference>
<dbReference type="InterPro" id="IPR050245">
    <property type="entry name" value="PrsA_foldase"/>
</dbReference>
<evidence type="ECO:0000259" key="3">
    <source>
        <dbReference type="PROSITE" id="PS50198"/>
    </source>
</evidence>
<gene>
    <name evidence="4" type="ORF">F8C82_05590</name>
</gene>
<protein>
    <recommendedName>
        <fullName evidence="3">PpiC domain-containing protein</fullName>
    </recommendedName>
</protein>
<feature type="chain" id="PRO_5026854333" description="PpiC domain-containing protein" evidence="2">
    <location>
        <begin position="19"/>
        <end position="649"/>
    </location>
</feature>
<dbReference type="PANTHER" id="PTHR47245">
    <property type="entry name" value="PEPTIDYLPROLYL ISOMERASE"/>
    <property type="match status" value="1"/>
</dbReference>
<keyword evidence="2" id="KW-0732">Signal</keyword>
<organism evidence="4 5">
    <name type="scientific">Phaeocystidibacter marisrubri</name>
    <dbReference type="NCBI Taxonomy" id="1577780"/>
    <lineage>
        <taxon>Bacteria</taxon>
        <taxon>Pseudomonadati</taxon>
        <taxon>Bacteroidota</taxon>
        <taxon>Flavobacteriia</taxon>
        <taxon>Flavobacteriales</taxon>
        <taxon>Phaeocystidibacteraceae</taxon>
        <taxon>Phaeocystidibacter</taxon>
    </lineage>
</organism>
<keyword evidence="1" id="KW-0413">Isomerase</keyword>
<feature type="signal peptide" evidence="2">
    <location>
        <begin position="1"/>
        <end position="18"/>
    </location>
</feature>
<feature type="domain" description="PpiC" evidence="3">
    <location>
        <begin position="225"/>
        <end position="328"/>
    </location>
</feature>
<dbReference type="OrthoDB" id="14196at2"/>
<evidence type="ECO:0000256" key="2">
    <source>
        <dbReference type="SAM" id="SignalP"/>
    </source>
</evidence>
<comment type="caution">
    <text evidence="4">The sequence shown here is derived from an EMBL/GenBank/DDBJ whole genome shotgun (WGS) entry which is preliminary data.</text>
</comment>
<dbReference type="GO" id="GO:0003755">
    <property type="term" value="F:peptidyl-prolyl cis-trans isomerase activity"/>
    <property type="evidence" value="ECO:0007669"/>
    <property type="project" value="UniProtKB-KW"/>
</dbReference>
<evidence type="ECO:0000256" key="1">
    <source>
        <dbReference type="PROSITE-ProRule" id="PRU00278"/>
    </source>
</evidence>